<organism evidence="1 2">
    <name type="scientific">Nasonia vitripennis</name>
    <name type="common">Parasitic wasp</name>
    <dbReference type="NCBI Taxonomy" id="7425"/>
    <lineage>
        <taxon>Eukaryota</taxon>
        <taxon>Metazoa</taxon>
        <taxon>Ecdysozoa</taxon>
        <taxon>Arthropoda</taxon>
        <taxon>Hexapoda</taxon>
        <taxon>Insecta</taxon>
        <taxon>Pterygota</taxon>
        <taxon>Neoptera</taxon>
        <taxon>Endopterygota</taxon>
        <taxon>Hymenoptera</taxon>
        <taxon>Apocrita</taxon>
        <taxon>Proctotrupomorpha</taxon>
        <taxon>Chalcidoidea</taxon>
        <taxon>Pteromalidae</taxon>
        <taxon>Pteromalinae</taxon>
        <taxon>Nasonia</taxon>
    </lineage>
</organism>
<name>A0A7M7Q568_NASVI</name>
<accession>A0A7M7Q568</accession>
<protein>
    <submittedName>
        <fullName evidence="1">Uncharacterized protein</fullName>
    </submittedName>
</protein>
<proteinExistence type="predicted"/>
<dbReference type="EnsemblMetazoa" id="XM_031925299">
    <property type="protein sequence ID" value="XP_031781159"/>
    <property type="gene ID" value="LOC116416516"/>
</dbReference>
<dbReference type="Proteomes" id="UP000002358">
    <property type="component" value="Unassembled WGS sequence"/>
</dbReference>
<dbReference type="InParanoid" id="A0A7M7Q568"/>
<keyword evidence="2" id="KW-1185">Reference proteome</keyword>
<evidence type="ECO:0000313" key="1">
    <source>
        <dbReference type="EnsemblMetazoa" id="XP_031781159"/>
    </source>
</evidence>
<sequence length="230" mass="26562">MDIHRYKRYQEFGDEAISKRSAYRHRNIILPSRNHVEKTRQFSSIGSESINDIIDQNQSNTEVEDCDQITTFTEYENDLQEYLHRILLEDKITDSSPATKNPKSLNDMIKDINFFKPLSISACVRQGELLLMVLKHCLSNNTSVSAMSNLCRMINTIFQTEVMPNSRYFLDQLFDSMDKVEFHAVCPNCTAYIGQFNEIRDVKSCHTCTSELNLENPSNTSFFVLMDPSS</sequence>
<dbReference type="OrthoDB" id="8194903at2759"/>
<dbReference type="AlphaFoldDB" id="A0A7M7Q568"/>
<dbReference type="KEGG" id="nvi:116416516"/>
<dbReference type="RefSeq" id="XP_031781159.1">
    <property type="nucleotide sequence ID" value="XM_031925299.2"/>
</dbReference>
<evidence type="ECO:0000313" key="2">
    <source>
        <dbReference type="Proteomes" id="UP000002358"/>
    </source>
</evidence>
<dbReference type="GeneID" id="116416516"/>
<reference evidence="1" key="1">
    <citation type="submission" date="2021-01" db="UniProtKB">
        <authorList>
            <consortium name="EnsemblMetazoa"/>
        </authorList>
    </citation>
    <scope>IDENTIFICATION</scope>
</reference>